<comment type="caution">
    <text evidence="5">The sequence shown here is derived from an EMBL/GenBank/DDBJ whole genome shotgun (WGS) entry which is preliminary data.</text>
</comment>
<dbReference type="Gene3D" id="3.40.395.10">
    <property type="entry name" value="Adenoviral Proteinase, Chain A"/>
    <property type="match status" value="1"/>
</dbReference>
<evidence type="ECO:0000313" key="6">
    <source>
        <dbReference type="Proteomes" id="UP000198211"/>
    </source>
</evidence>
<name>A0A225UIH6_9STRA</name>
<feature type="domain" description="Ubiquitin-like protease family profile" evidence="4">
    <location>
        <begin position="57"/>
        <end position="210"/>
    </location>
</feature>
<evidence type="ECO:0000259" key="4">
    <source>
        <dbReference type="PROSITE" id="PS50600"/>
    </source>
</evidence>
<proteinExistence type="inferred from homology"/>
<dbReference type="GO" id="GO:0008234">
    <property type="term" value="F:cysteine-type peptidase activity"/>
    <property type="evidence" value="ECO:0007669"/>
    <property type="project" value="InterPro"/>
</dbReference>
<dbReference type="STRING" id="4795.A0A225UIH6"/>
<dbReference type="OrthoDB" id="1939479at2759"/>
<dbReference type="Proteomes" id="UP000198211">
    <property type="component" value="Unassembled WGS sequence"/>
</dbReference>
<dbReference type="PROSITE" id="PS50600">
    <property type="entry name" value="ULP_PROTEASE"/>
    <property type="match status" value="1"/>
</dbReference>
<evidence type="ECO:0000256" key="3">
    <source>
        <dbReference type="ARBA" id="ARBA00022801"/>
    </source>
</evidence>
<dbReference type="EMBL" id="NBNE01017259">
    <property type="protein sequence ID" value="OWY92815.1"/>
    <property type="molecule type" value="Genomic_DNA"/>
</dbReference>
<evidence type="ECO:0000313" key="5">
    <source>
        <dbReference type="EMBL" id="OWY92815.1"/>
    </source>
</evidence>
<comment type="similarity">
    <text evidence="1">Belongs to the peptidase C48 family.</text>
</comment>
<sequence>MPKLESFSDLASWIRLSKFSRLSLTPPLNNCINIDTKACAARLETINLKRTVKTHFGNIAVHEIAAFRRSQWLDDACIMLVLSNLVDRDRVAYPRDGIGAVNPLFMTMADDDVKRDMIEASLPFRKENKVVLIPIHLEAHWAGVVFNYNDNKLVYFDPMQSKANYDLMEAVVNEYFGEQKSGLDSIRQRAPRQQDTTSCGPLTLLFFECMVVGISVPNVQPESIPYLRFRFLYLSCEEIFCEGTESSTEIDVA</sequence>
<keyword evidence="6" id="KW-1185">Reference proteome</keyword>
<organism evidence="5 6">
    <name type="scientific">Phytophthora megakarya</name>
    <dbReference type="NCBI Taxonomy" id="4795"/>
    <lineage>
        <taxon>Eukaryota</taxon>
        <taxon>Sar</taxon>
        <taxon>Stramenopiles</taxon>
        <taxon>Oomycota</taxon>
        <taxon>Peronosporomycetes</taxon>
        <taxon>Peronosporales</taxon>
        <taxon>Peronosporaceae</taxon>
        <taxon>Phytophthora</taxon>
    </lineage>
</organism>
<gene>
    <name evidence="5" type="ORF">PHMEG_00038024</name>
</gene>
<dbReference type="AlphaFoldDB" id="A0A225UIH6"/>
<dbReference type="InterPro" id="IPR038765">
    <property type="entry name" value="Papain-like_cys_pep_sf"/>
</dbReference>
<dbReference type="SUPFAM" id="SSF54001">
    <property type="entry name" value="Cysteine proteinases"/>
    <property type="match status" value="1"/>
</dbReference>
<reference evidence="6" key="1">
    <citation type="submission" date="2017-03" db="EMBL/GenBank/DDBJ databases">
        <title>Phytopthora megakarya and P. palmivora, two closely related causual agents of cacao black pod achieved similar genome size and gene model numbers by different mechanisms.</title>
        <authorList>
            <person name="Ali S."/>
            <person name="Shao J."/>
            <person name="Larry D.J."/>
            <person name="Kronmiller B."/>
            <person name="Shen D."/>
            <person name="Strem M.D."/>
            <person name="Melnick R.L."/>
            <person name="Guiltinan M.J."/>
            <person name="Tyler B.M."/>
            <person name="Meinhardt L.W."/>
            <person name="Bailey B.A."/>
        </authorList>
    </citation>
    <scope>NUCLEOTIDE SEQUENCE [LARGE SCALE GENOMIC DNA]</scope>
    <source>
        <strain evidence="6">zdho120</strain>
    </source>
</reference>
<dbReference type="InterPro" id="IPR003653">
    <property type="entry name" value="Peptidase_C48_C"/>
</dbReference>
<dbReference type="Pfam" id="PF02902">
    <property type="entry name" value="Peptidase_C48"/>
    <property type="match status" value="1"/>
</dbReference>
<evidence type="ECO:0000256" key="1">
    <source>
        <dbReference type="ARBA" id="ARBA00005234"/>
    </source>
</evidence>
<keyword evidence="3" id="KW-0378">Hydrolase</keyword>
<protein>
    <recommendedName>
        <fullName evidence="4">Ubiquitin-like protease family profile domain-containing protein</fullName>
    </recommendedName>
</protein>
<evidence type="ECO:0000256" key="2">
    <source>
        <dbReference type="ARBA" id="ARBA00022670"/>
    </source>
</evidence>
<keyword evidence="2" id="KW-0645">Protease</keyword>
<accession>A0A225UIH6</accession>
<dbReference type="GO" id="GO:0006508">
    <property type="term" value="P:proteolysis"/>
    <property type="evidence" value="ECO:0007669"/>
    <property type="project" value="UniProtKB-KW"/>
</dbReference>